<dbReference type="GO" id="GO:0008528">
    <property type="term" value="F:G protein-coupled peptide receptor activity"/>
    <property type="evidence" value="ECO:0007669"/>
    <property type="project" value="TreeGrafter"/>
</dbReference>
<comment type="caution">
    <text evidence="2">The sequence shown here is derived from an EMBL/GenBank/DDBJ whole genome shotgun (WGS) entry which is preliminary data.</text>
</comment>
<reference evidence="2 3" key="1">
    <citation type="submission" date="2024-03" db="EMBL/GenBank/DDBJ databases">
        <title>The genome assembly and annotation of the cricket Gryllus longicercus Weissman &amp; Gray.</title>
        <authorList>
            <person name="Szrajer S."/>
            <person name="Gray D."/>
            <person name="Ylla G."/>
        </authorList>
    </citation>
    <scope>NUCLEOTIDE SEQUENCE [LARGE SCALE GENOMIC DNA]</scope>
    <source>
        <strain evidence="2">DAG 2021-001</strain>
        <tissue evidence="2">Whole body minus gut</tissue>
    </source>
</reference>
<organism evidence="2 3">
    <name type="scientific">Gryllus longicercus</name>
    <dbReference type="NCBI Taxonomy" id="2509291"/>
    <lineage>
        <taxon>Eukaryota</taxon>
        <taxon>Metazoa</taxon>
        <taxon>Ecdysozoa</taxon>
        <taxon>Arthropoda</taxon>
        <taxon>Hexapoda</taxon>
        <taxon>Insecta</taxon>
        <taxon>Pterygota</taxon>
        <taxon>Neoptera</taxon>
        <taxon>Polyneoptera</taxon>
        <taxon>Orthoptera</taxon>
        <taxon>Ensifera</taxon>
        <taxon>Gryllidea</taxon>
        <taxon>Grylloidea</taxon>
        <taxon>Gryllidae</taxon>
        <taxon>Gryllinae</taxon>
        <taxon>Gryllus</taxon>
    </lineage>
</organism>
<gene>
    <name evidence="2" type="ORF">R5R35_002830</name>
</gene>
<protein>
    <submittedName>
        <fullName evidence="2">Uncharacterized protein</fullName>
    </submittedName>
</protein>
<dbReference type="GO" id="GO:0005886">
    <property type="term" value="C:plasma membrane"/>
    <property type="evidence" value="ECO:0007669"/>
    <property type="project" value="TreeGrafter"/>
</dbReference>
<evidence type="ECO:0000313" key="3">
    <source>
        <dbReference type="Proteomes" id="UP001378592"/>
    </source>
</evidence>
<dbReference type="InterPro" id="IPR051384">
    <property type="entry name" value="Mth_GPCR"/>
</dbReference>
<dbReference type="Gene3D" id="1.20.1070.10">
    <property type="entry name" value="Rhodopsin 7-helix transmembrane proteins"/>
    <property type="match status" value="1"/>
</dbReference>
<dbReference type="AlphaFoldDB" id="A0AAN9VPL2"/>
<evidence type="ECO:0000256" key="1">
    <source>
        <dbReference type="SAM" id="Phobius"/>
    </source>
</evidence>
<dbReference type="EMBL" id="JAZDUA010000106">
    <property type="protein sequence ID" value="KAK7867908.1"/>
    <property type="molecule type" value="Genomic_DNA"/>
</dbReference>
<keyword evidence="3" id="KW-1185">Reference proteome</keyword>
<feature type="transmembrane region" description="Helical" evidence="1">
    <location>
        <begin position="105"/>
        <end position="127"/>
    </location>
</feature>
<keyword evidence="1" id="KW-1133">Transmembrane helix</keyword>
<proteinExistence type="predicted"/>
<dbReference type="PANTHER" id="PTHR47154:SF2">
    <property type="entry name" value="G-PROTEIN COUPLED RECEPTOR MTH-RELATED"/>
    <property type="match status" value="1"/>
</dbReference>
<accession>A0AAN9VPL2</accession>
<keyword evidence="1" id="KW-0812">Transmembrane</keyword>
<feature type="transmembrane region" description="Helical" evidence="1">
    <location>
        <begin position="159"/>
        <end position="177"/>
    </location>
</feature>
<keyword evidence="1" id="KW-0472">Membrane</keyword>
<name>A0AAN9VPL2_9ORTH</name>
<feature type="transmembrane region" description="Helical" evidence="1">
    <location>
        <begin position="197"/>
        <end position="220"/>
    </location>
</feature>
<evidence type="ECO:0000313" key="2">
    <source>
        <dbReference type="EMBL" id="KAK7867908.1"/>
    </source>
</evidence>
<dbReference type="Proteomes" id="UP001378592">
    <property type="component" value="Unassembled WGS sequence"/>
</dbReference>
<feature type="transmembrane region" description="Helical" evidence="1">
    <location>
        <begin position="6"/>
        <end position="27"/>
    </location>
</feature>
<sequence>MVSLAVVLVLNFFIMSSVLWLNIMCFNMARGLGTSLEVRKRRNRWAPFACYCAYAWGGSMLHTVLLASQPWREYDDRDIISFVYHTKTYFYPEEWRYSLNLEALFFGYGPVCTFLVINIGLLTTTILKIRKLERDTSILHRRLSVCITNKKKSLKYVRLLLTTGVVETAAEMAALALRVPPAYDAYDADGTRRMDDLIWFMRIFYTEALFGTLAAVCDLLRAASVLALSCSNDSGVFRQIRAGGRALRRAVGPCCGQHCARGEASVYTVNE</sequence>
<dbReference type="PANTHER" id="PTHR47154">
    <property type="entry name" value="G-PROTEIN COUPLED RECEPTOR MTH-RELATED"/>
    <property type="match status" value="1"/>
</dbReference>
<feature type="transmembrane region" description="Helical" evidence="1">
    <location>
        <begin position="48"/>
        <end position="67"/>
    </location>
</feature>